<dbReference type="RefSeq" id="XP_030754175.1">
    <property type="nucleotide sequence ID" value="XM_030898315.1"/>
</dbReference>
<dbReference type="InterPro" id="IPR004875">
    <property type="entry name" value="DDE_SF_endonuclease_dom"/>
</dbReference>
<evidence type="ECO:0000313" key="6">
    <source>
        <dbReference type="RefSeq" id="XP_030754175.1"/>
    </source>
</evidence>
<sequence>MVRDYKRKPGSRNYRNYNEAQLEEALRKVVEGSMTMRTASQEYKIPFGTLNNKFHGRNVKMAGGQSIFSHAEEIAILNAVVKCADWGFPLSMLELRMFAKSFLDQSGRKIKCFQNNLPGKDWVRSLLKRHNTSVAQRVSANINKERASISRDTINKYFDNLKETVKDIPPQNIFNYDETNVNDEPGKGKGIYRRGVKYPEKIANHSKSATTIMVCGSADGTLLPPYIIYKSEHLYNTWRENGPKGYPCCNKACCAVGCRFNRTSHGWMDSSTFQDWFESSFLPHARRLEGKKILIGDNLASHFSETVIRLCEENDVAFVCLVPHSTHICQPLDVSFFRPMKTAWRAILTNYKMKHSRQSGIPKDVFPSLLRESLEKMDSVSTQTKHKSGDGEVSAIKRNLINGFEATGIYPFNAQKVLIKIPGDNDPAQEVNEVLTQFLKEKRYGDDSERAPRKKKTRLIVEPGKSVTADNASSSEDEAQYSPIHLSDNENDNTPNEDVVEEVTNYLKPTLDLLIPDTFVLVRYLQGKRKSIWFKYVCVVKEKYSDSEFTVAGLKSVNSDHNVFSLVKNDISTVPIEDILAVLPNPIFNKEMHYQFPHKIDVLEL</sequence>
<gene>
    <name evidence="6" type="primary">LOC115880970</name>
</gene>
<dbReference type="OrthoDB" id="6748166at2759"/>
<dbReference type="Pfam" id="PF05225">
    <property type="entry name" value="HTH_psq"/>
    <property type="match status" value="1"/>
</dbReference>
<dbReference type="KEGG" id="soy:115880970"/>
<accession>A0A6J2XTN6</accession>
<dbReference type="GO" id="GO:0005634">
    <property type="term" value="C:nucleus"/>
    <property type="evidence" value="ECO:0007669"/>
    <property type="project" value="UniProtKB-SubCell"/>
</dbReference>
<dbReference type="InterPro" id="IPR007889">
    <property type="entry name" value="HTH_Psq"/>
</dbReference>
<dbReference type="InterPro" id="IPR009057">
    <property type="entry name" value="Homeodomain-like_sf"/>
</dbReference>
<proteinExistence type="predicted"/>
<feature type="region of interest" description="Disordered" evidence="2">
    <location>
        <begin position="445"/>
        <end position="496"/>
    </location>
</feature>
<dbReference type="InterPro" id="IPR036397">
    <property type="entry name" value="RNaseH_sf"/>
</dbReference>
<reference evidence="6" key="1">
    <citation type="submission" date="2025-08" db="UniProtKB">
        <authorList>
            <consortium name="RefSeq"/>
        </authorList>
    </citation>
    <scope>IDENTIFICATION</scope>
    <source>
        <tissue evidence="6">Gonads</tissue>
    </source>
</reference>
<protein>
    <submittedName>
        <fullName evidence="6">Jerky protein homolog-like</fullName>
    </submittedName>
</protein>
<dbReference type="InterPro" id="IPR050863">
    <property type="entry name" value="CenT-Element_Derived"/>
</dbReference>
<dbReference type="AlphaFoldDB" id="A0A6J2XTN6"/>
<dbReference type="PANTHER" id="PTHR19303">
    <property type="entry name" value="TRANSPOSON"/>
    <property type="match status" value="1"/>
</dbReference>
<keyword evidence="5" id="KW-1185">Reference proteome</keyword>
<evidence type="ECO:0000256" key="2">
    <source>
        <dbReference type="SAM" id="MobiDB-lite"/>
    </source>
</evidence>
<dbReference type="SUPFAM" id="SSF46689">
    <property type="entry name" value="Homeodomain-like"/>
    <property type="match status" value="1"/>
</dbReference>
<dbReference type="Pfam" id="PF03184">
    <property type="entry name" value="DDE_1"/>
    <property type="match status" value="1"/>
</dbReference>
<feature type="domain" description="DDE-1" evidence="3">
    <location>
        <begin position="209"/>
        <end position="357"/>
    </location>
</feature>
<dbReference type="GeneID" id="115880970"/>
<dbReference type="Gene3D" id="3.30.420.10">
    <property type="entry name" value="Ribonuclease H-like superfamily/Ribonuclease H"/>
    <property type="match status" value="1"/>
</dbReference>
<dbReference type="GO" id="GO:0003677">
    <property type="term" value="F:DNA binding"/>
    <property type="evidence" value="ECO:0007669"/>
    <property type="project" value="InterPro"/>
</dbReference>
<evidence type="ECO:0000313" key="5">
    <source>
        <dbReference type="Proteomes" id="UP000504635"/>
    </source>
</evidence>
<dbReference type="Gene3D" id="1.10.10.60">
    <property type="entry name" value="Homeodomain-like"/>
    <property type="match status" value="1"/>
</dbReference>
<dbReference type="Proteomes" id="UP000504635">
    <property type="component" value="Unplaced"/>
</dbReference>
<feature type="domain" description="HTH psq-type" evidence="4">
    <location>
        <begin position="19"/>
        <end position="54"/>
    </location>
</feature>
<name>A0A6J2XTN6_SITOR</name>
<dbReference type="PANTHER" id="PTHR19303:SF74">
    <property type="entry name" value="POGO TRANSPOSABLE ELEMENT WITH KRAB DOMAIN"/>
    <property type="match status" value="1"/>
</dbReference>
<comment type="subcellular location">
    <subcellularLocation>
        <location evidence="1">Nucleus</location>
    </subcellularLocation>
</comment>
<organism evidence="5 6">
    <name type="scientific">Sitophilus oryzae</name>
    <name type="common">Rice weevil</name>
    <name type="synonym">Curculio oryzae</name>
    <dbReference type="NCBI Taxonomy" id="7048"/>
    <lineage>
        <taxon>Eukaryota</taxon>
        <taxon>Metazoa</taxon>
        <taxon>Ecdysozoa</taxon>
        <taxon>Arthropoda</taxon>
        <taxon>Hexapoda</taxon>
        <taxon>Insecta</taxon>
        <taxon>Pterygota</taxon>
        <taxon>Neoptera</taxon>
        <taxon>Endopterygota</taxon>
        <taxon>Coleoptera</taxon>
        <taxon>Polyphaga</taxon>
        <taxon>Cucujiformia</taxon>
        <taxon>Curculionidae</taxon>
        <taxon>Dryophthorinae</taxon>
        <taxon>Sitophilus</taxon>
    </lineage>
</organism>
<evidence type="ECO:0000256" key="1">
    <source>
        <dbReference type="ARBA" id="ARBA00004123"/>
    </source>
</evidence>
<evidence type="ECO:0000259" key="4">
    <source>
        <dbReference type="Pfam" id="PF05225"/>
    </source>
</evidence>
<dbReference type="InParanoid" id="A0A6J2XTN6"/>
<evidence type="ECO:0000259" key="3">
    <source>
        <dbReference type="Pfam" id="PF03184"/>
    </source>
</evidence>